<reference evidence="1 2" key="1">
    <citation type="journal article" date="2015" name="G3 (Bethesda)">
        <title>Insights into Ongoing Evolution of the Hexachlorocyclohexane Catabolic Pathway from Comparative Genomics of Ten Sphingomonadaceae Strains.</title>
        <authorList>
            <person name="Pearce S.L."/>
            <person name="Oakeshott J.G."/>
            <person name="Pandey G."/>
        </authorList>
    </citation>
    <scope>NUCLEOTIDE SEQUENCE [LARGE SCALE GENOMIC DNA]</scope>
    <source>
        <strain evidence="1 2">LL02</strain>
    </source>
</reference>
<accession>A0A0J7XU35</accession>
<dbReference type="InterPro" id="IPR016181">
    <property type="entry name" value="Acyl_CoA_acyltransferase"/>
</dbReference>
<dbReference type="PATRIC" id="fig|1114963.3.peg.2854"/>
<name>A0A0J7XU35_9SPHN</name>
<evidence type="ECO:0000313" key="1">
    <source>
        <dbReference type="EMBL" id="KMS55336.1"/>
    </source>
</evidence>
<gene>
    <name evidence="1" type="ORF">V474_20080</name>
</gene>
<dbReference type="Gene3D" id="3.40.630.30">
    <property type="match status" value="1"/>
</dbReference>
<dbReference type="OrthoDB" id="9776898at2"/>
<keyword evidence="2" id="KW-1185">Reference proteome</keyword>
<dbReference type="SUPFAM" id="SSF55729">
    <property type="entry name" value="Acyl-CoA N-acyltransferases (Nat)"/>
    <property type="match status" value="1"/>
</dbReference>
<dbReference type="Proteomes" id="UP000052268">
    <property type="component" value="Unassembled WGS sequence"/>
</dbReference>
<comment type="caution">
    <text evidence="1">The sequence shown here is derived from an EMBL/GenBank/DDBJ whole genome shotgun (WGS) entry which is preliminary data.</text>
</comment>
<evidence type="ECO:0000313" key="2">
    <source>
        <dbReference type="Proteomes" id="UP000052268"/>
    </source>
</evidence>
<protein>
    <submittedName>
        <fullName evidence="1">Uncharacterized protein</fullName>
    </submittedName>
</protein>
<dbReference type="InterPro" id="IPR007434">
    <property type="entry name" value="FemAB-like"/>
</dbReference>
<dbReference type="Pfam" id="PF04339">
    <property type="entry name" value="FemAB_like"/>
    <property type="match status" value="1"/>
</dbReference>
<dbReference type="PANTHER" id="PTHR47017">
    <property type="entry name" value="ACYL-COA"/>
    <property type="match status" value="1"/>
</dbReference>
<sequence>MSDDRASHGSFTARLLGSVGELPAGEWDALTDGTNPFVSHAFLTAMEQSRSVGARSGWTPVPIVIDGPDGRLAAALPAYLKDHSQGEYVFDHTWADAWHRAGGAYYPKLQIAVPFTPATGPRLLTPHPELAPALLRAAETLCRENGLSSAHATFIEPGQVSVFEDAGWLMREDIQFHWENRGYASFDDFLEALSSRKRKDLRKERAKAQEGVEIRSFTGAEIEEAHWDAFWEFYQDTGARKWGRPYLTREAFSLLGETMADKVLLVMAFIEGEAVAGALNFIGGEALYGRYWGARIDKPFLHFELCYYQAIDAAIALGLARVEAGAQGGHKLARGYEPVRTVSAHYIVHDGLRAAIADYLEQERAGIALDQMSLGAHSPFRKGED</sequence>
<organism evidence="1 2">
    <name type="scientific">Novosphingobium barchaimii LL02</name>
    <dbReference type="NCBI Taxonomy" id="1114963"/>
    <lineage>
        <taxon>Bacteria</taxon>
        <taxon>Pseudomonadati</taxon>
        <taxon>Pseudomonadota</taxon>
        <taxon>Alphaproteobacteria</taxon>
        <taxon>Sphingomonadales</taxon>
        <taxon>Sphingomonadaceae</taxon>
        <taxon>Novosphingobium</taxon>
    </lineage>
</organism>
<dbReference type="EMBL" id="JACU01000005">
    <property type="protein sequence ID" value="KMS55336.1"/>
    <property type="molecule type" value="Genomic_DNA"/>
</dbReference>
<dbReference type="PANTHER" id="PTHR47017:SF1">
    <property type="entry name" value="ACYL-COA"/>
    <property type="match status" value="1"/>
</dbReference>
<proteinExistence type="predicted"/>
<dbReference type="RefSeq" id="WP_082699779.1">
    <property type="nucleotide sequence ID" value="NZ_KQ130454.1"/>
</dbReference>
<dbReference type="AlphaFoldDB" id="A0A0J7XU35"/>